<protein>
    <submittedName>
        <fullName evidence="2">Uncharacterized protein</fullName>
    </submittedName>
</protein>
<dbReference type="AlphaFoldDB" id="A0A1M5STE9"/>
<evidence type="ECO:0000313" key="2">
    <source>
        <dbReference type="EMBL" id="SHH41727.1"/>
    </source>
</evidence>
<sequence length="227" mass="26704">MKTSKNIISTISVSLIAIIFIIMLLLVKNNIFDYVQNNNGKDYIIIKSNGETLLFNRKDINELDKYLKGSFDPATEINRMRFTYLKKINDTQYYLIHYGGGVKLQNNLLVKKDCSDKVTSKLISEASFYQNFKISPNKQYIAFLFGRNEGIVVLRNNLVIVDSTTLEEIKIDKLIKPFKYAILEYRWIDNKDLEVIIPDIESWDFNTLEEWFRSSQRQTRKIKLKIY</sequence>
<dbReference type="Gene3D" id="2.40.128.660">
    <property type="entry name" value="Uncharacterised protein PF15525, DUF4652"/>
    <property type="match status" value="1"/>
</dbReference>
<dbReference type="RefSeq" id="WP_073195569.1">
    <property type="nucleotide sequence ID" value="NZ_FQXO01000014.1"/>
</dbReference>
<keyword evidence="1" id="KW-0812">Transmembrane</keyword>
<dbReference type="Proteomes" id="UP000183967">
    <property type="component" value="Unassembled WGS sequence"/>
</dbReference>
<accession>A0A1M5STE9</accession>
<keyword evidence="1" id="KW-0472">Membrane</keyword>
<dbReference type="OrthoDB" id="2829902at2"/>
<reference evidence="3" key="1">
    <citation type="submission" date="2016-11" db="EMBL/GenBank/DDBJ databases">
        <authorList>
            <person name="Varghese N."/>
            <person name="Submissions S."/>
        </authorList>
    </citation>
    <scope>NUCLEOTIDE SEQUENCE [LARGE SCALE GENOMIC DNA]</scope>
    <source>
        <strain evidence="3">DSM 13643</strain>
    </source>
</reference>
<proteinExistence type="predicted"/>
<gene>
    <name evidence="2" type="ORF">SAMN02745135_00737</name>
</gene>
<organism evidence="2 3">
    <name type="scientific">Caloranaerobacter azorensis DSM 13643</name>
    <dbReference type="NCBI Taxonomy" id="1121264"/>
    <lineage>
        <taxon>Bacteria</taxon>
        <taxon>Bacillati</taxon>
        <taxon>Bacillota</taxon>
        <taxon>Tissierellia</taxon>
        <taxon>Tissierellales</taxon>
        <taxon>Thermohalobacteraceae</taxon>
        <taxon>Caloranaerobacter</taxon>
    </lineage>
</organism>
<keyword evidence="1" id="KW-1133">Transmembrane helix</keyword>
<evidence type="ECO:0000256" key="1">
    <source>
        <dbReference type="SAM" id="Phobius"/>
    </source>
</evidence>
<evidence type="ECO:0000313" key="3">
    <source>
        <dbReference type="Proteomes" id="UP000183967"/>
    </source>
</evidence>
<name>A0A1M5STE9_9FIRM</name>
<feature type="transmembrane region" description="Helical" evidence="1">
    <location>
        <begin position="7"/>
        <end position="27"/>
    </location>
</feature>
<dbReference type="EMBL" id="FQXO01000014">
    <property type="protein sequence ID" value="SHH41727.1"/>
    <property type="molecule type" value="Genomic_DNA"/>
</dbReference>
<keyword evidence="3" id="KW-1185">Reference proteome</keyword>